<dbReference type="InterPro" id="IPR001199">
    <property type="entry name" value="Cyt_B5-like_heme/steroid-bd"/>
</dbReference>
<evidence type="ECO:0000256" key="2">
    <source>
        <dbReference type="SAM" id="MobiDB-lite"/>
    </source>
</evidence>
<dbReference type="InterPro" id="IPR050577">
    <property type="entry name" value="MAPR/NEUFC/NENF-like"/>
</dbReference>
<accession>A0A7S2SLI5</accession>
<evidence type="ECO:0000259" key="4">
    <source>
        <dbReference type="SMART" id="SM01117"/>
    </source>
</evidence>
<dbReference type="SUPFAM" id="SSF55856">
    <property type="entry name" value="Cytochrome b5-like heme/steroid binding domain"/>
    <property type="match status" value="2"/>
</dbReference>
<keyword evidence="3" id="KW-0812">Transmembrane</keyword>
<evidence type="ECO:0000256" key="3">
    <source>
        <dbReference type="SAM" id="Phobius"/>
    </source>
</evidence>
<dbReference type="PANTHER" id="PTHR10281">
    <property type="entry name" value="MEMBRANE-ASSOCIATED PROGESTERONE RECEPTOR COMPONENT-RELATED"/>
    <property type="match status" value="1"/>
</dbReference>
<organism evidence="5">
    <name type="scientific">Rhizochromulina marina</name>
    <dbReference type="NCBI Taxonomy" id="1034831"/>
    <lineage>
        <taxon>Eukaryota</taxon>
        <taxon>Sar</taxon>
        <taxon>Stramenopiles</taxon>
        <taxon>Ochrophyta</taxon>
        <taxon>Dictyochophyceae</taxon>
        <taxon>Rhizochromulinales</taxon>
        <taxon>Rhizochromulina</taxon>
    </lineage>
</organism>
<keyword evidence="3" id="KW-0472">Membrane</keyword>
<feature type="domain" description="Cytochrome b5 heme-binding" evidence="4">
    <location>
        <begin position="169"/>
        <end position="267"/>
    </location>
</feature>
<dbReference type="SMART" id="SM01117">
    <property type="entry name" value="Cyt-b5"/>
    <property type="match status" value="1"/>
</dbReference>
<dbReference type="AlphaFoldDB" id="A0A7S2SLI5"/>
<proteinExistence type="inferred from homology"/>
<protein>
    <recommendedName>
        <fullName evidence="4">Cytochrome b5 heme-binding domain-containing protein</fullName>
    </recommendedName>
</protein>
<gene>
    <name evidence="5" type="ORF">RMAR1173_LOCUS16143</name>
</gene>
<dbReference type="PANTHER" id="PTHR10281:SF76">
    <property type="entry name" value="CALCUTTA CUP-RELATED"/>
    <property type="match status" value="1"/>
</dbReference>
<reference evidence="5" key="1">
    <citation type="submission" date="2021-01" db="EMBL/GenBank/DDBJ databases">
        <authorList>
            <person name="Corre E."/>
            <person name="Pelletier E."/>
            <person name="Niang G."/>
            <person name="Scheremetjew M."/>
            <person name="Finn R."/>
            <person name="Kale V."/>
            <person name="Holt S."/>
            <person name="Cochrane G."/>
            <person name="Meng A."/>
            <person name="Brown T."/>
            <person name="Cohen L."/>
        </authorList>
    </citation>
    <scope>NUCLEOTIDE SEQUENCE</scope>
    <source>
        <strain evidence="5">CCMP1243</strain>
    </source>
</reference>
<comment type="similarity">
    <text evidence="1">Belongs to the cytochrome b5 family. MAPR subfamily.</text>
</comment>
<dbReference type="GO" id="GO:0016020">
    <property type="term" value="C:membrane"/>
    <property type="evidence" value="ECO:0007669"/>
    <property type="project" value="TreeGrafter"/>
</dbReference>
<sequence length="278" mass="30791">MAMTRTRPSCSPWAAVSLTCLRAAMSMVKRWGKREREWRVGKGRRTGHRALLPLPSCFFLCCACACACAPPLVYPGPGRSYAALAGTACSRAVTLPSLNPKDITDDVSDFSPAQQAQLAQWVAFFEKKYPVVATLELSDMGPQQRQELRDRRRQPQPKTRPLPRQGRVFTLSELASYDGVEDSQPIFVALGGRVFDVSESRHMYGPGMPRHCYAGKSVTFALARGSIQAADIARGDDVQGLSAEELKTLHSRLKYFMEKYNEKGTLEGAPVLELVMME</sequence>
<evidence type="ECO:0000256" key="1">
    <source>
        <dbReference type="ARBA" id="ARBA00038357"/>
    </source>
</evidence>
<dbReference type="GO" id="GO:0012505">
    <property type="term" value="C:endomembrane system"/>
    <property type="evidence" value="ECO:0007669"/>
    <property type="project" value="TreeGrafter"/>
</dbReference>
<dbReference type="Gene3D" id="3.10.120.10">
    <property type="entry name" value="Cytochrome b5-like heme/steroid binding domain"/>
    <property type="match status" value="2"/>
</dbReference>
<dbReference type="InterPro" id="IPR036400">
    <property type="entry name" value="Cyt_B5-like_heme/steroid_sf"/>
</dbReference>
<feature type="transmembrane region" description="Helical" evidence="3">
    <location>
        <begin position="50"/>
        <end position="74"/>
    </location>
</feature>
<feature type="region of interest" description="Disordered" evidence="2">
    <location>
        <begin position="140"/>
        <end position="165"/>
    </location>
</feature>
<evidence type="ECO:0000313" key="5">
    <source>
        <dbReference type="EMBL" id="CAD9703609.1"/>
    </source>
</evidence>
<keyword evidence="3" id="KW-1133">Transmembrane helix</keyword>
<name>A0A7S2SLI5_9STRA</name>
<dbReference type="EMBL" id="HBHJ01024462">
    <property type="protein sequence ID" value="CAD9703609.1"/>
    <property type="molecule type" value="Transcribed_RNA"/>
</dbReference>